<evidence type="ECO:0000256" key="1">
    <source>
        <dbReference type="ARBA" id="ARBA00004431"/>
    </source>
</evidence>
<keyword evidence="3" id="KW-0132">Cell division</keyword>
<evidence type="ECO:0000256" key="6">
    <source>
        <dbReference type="ARBA" id="ARBA00023306"/>
    </source>
</evidence>
<gene>
    <name evidence="7" type="ORF">ABT322_26685</name>
</gene>
<evidence type="ECO:0000256" key="2">
    <source>
        <dbReference type="ARBA" id="ARBA00009323"/>
    </source>
</evidence>
<dbReference type="RefSeq" id="WP_350715316.1">
    <property type="nucleotide sequence ID" value="NZ_JBEPCO010000002.1"/>
</dbReference>
<evidence type="ECO:0000313" key="7">
    <source>
        <dbReference type="EMBL" id="MER6907256.1"/>
    </source>
</evidence>
<accession>A0ABV1VLA1</accession>
<comment type="similarity">
    <text evidence="2">Belongs to the SsgA family.</text>
</comment>
<dbReference type="Proteomes" id="UP001490330">
    <property type="component" value="Unassembled WGS sequence"/>
</dbReference>
<name>A0ABV1VLA1_9ACTN</name>
<dbReference type="Pfam" id="PF04686">
    <property type="entry name" value="SsgA"/>
    <property type="match status" value="1"/>
</dbReference>
<dbReference type="InterPro" id="IPR038658">
    <property type="entry name" value="SsgB_sf"/>
</dbReference>
<keyword evidence="5" id="KW-0717">Septation</keyword>
<comment type="caution">
    <text evidence="7">The sequence shown here is derived from an EMBL/GenBank/DDBJ whole genome shotgun (WGS) entry which is preliminary data.</text>
</comment>
<keyword evidence="8" id="KW-1185">Reference proteome</keyword>
<proteinExistence type="inferred from homology"/>
<evidence type="ECO:0000256" key="3">
    <source>
        <dbReference type="ARBA" id="ARBA00022618"/>
    </source>
</evidence>
<keyword evidence="6" id="KW-0131">Cell cycle</keyword>
<dbReference type="EMBL" id="JBEPCV010000030">
    <property type="protein sequence ID" value="MER6907256.1"/>
    <property type="molecule type" value="Genomic_DNA"/>
</dbReference>
<keyword evidence="4" id="KW-0749">Sporulation</keyword>
<evidence type="ECO:0000256" key="5">
    <source>
        <dbReference type="ARBA" id="ARBA00023210"/>
    </source>
</evidence>
<dbReference type="InterPro" id="IPR006776">
    <property type="entry name" value="SsgB"/>
</dbReference>
<sequence length="157" mass="17594">MNSDHGNVQSPCTGSQNLFLTLHRMLDGVAWEDVRAEFRYDPASPLIVRITFLVKHGPRVTWYVGRDVLLEGLRSVSGTGDIQVWPTYIGEQTTVWMQLTSEEATVVFEMSARPLEEWLDQTYRSVPAGSEMARCDVDRFLAGILGGDPGLDSPHIR</sequence>
<organism evidence="7 8">
    <name type="scientific">Streptomyces flaveolus</name>
    <dbReference type="NCBI Taxonomy" id="67297"/>
    <lineage>
        <taxon>Bacteria</taxon>
        <taxon>Bacillati</taxon>
        <taxon>Actinomycetota</taxon>
        <taxon>Actinomycetes</taxon>
        <taxon>Kitasatosporales</taxon>
        <taxon>Streptomycetaceae</taxon>
        <taxon>Streptomyces</taxon>
    </lineage>
</organism>
<protein>
    <submittedName>
        <fullName evidence="7">SsgA family sporulation/cell division regulator</fullName>
    </submittedName>
</protein>
<reference evidence="7 8" key="1">
    <citation type="submission" date="2024-06" db="EMBL/GenBank/DDBJ databases">
        <title>The Natural Products Discovery Center: Release of the First 8490 Sequenced Strains for Exploring Actinobacteria Biosynthetic Diversity.</title>
        <authorList>
            <person name="Kalkreuter E."/>
            <person name="Kautsar S.A."/>
            <person name="Yang D."/>
            <person name="Bader C.D."/>
            <person name="Teijaro C.N."/>
            <person name="Fluegel L."/>
            <person name="Davis C.M."/>
            <person name="Simpson J.R."/>
            <person name="Lauterbach L."/>
            <person name="Steele A.D."/>
            <person name="Gui C."/>
            <person name="Meng S."/>
            <person name="Li G."/>
            <person name="Viehrig K."/>
            <person name="Ye F."/>
            <person name="Su P."/>
            <person name="Kiefer A.F."/>
            <person name="Nichols A."/>
            <person name="Cepeda A.J."/>
            <person name="Yan W."/>
            <person name="Fan B."/>
            <person name="Jiang Y."/>
            <person name="Adhikari A."/>
            <person name="Zheng C.-J."/>
            <person name="Schuster L."/>
            <person name="Cowan T.M."/>
            <person name="Smanski M.J."/>
            <person name="Chevrette M.G."/>
            <person name="De Carvalho L.P.S."/>
            <person name="Shen B."/>
        </authorList>
    </citation>
    <scope>NUCLEOTIDE SEQUENCE [LARGE SCALE GENOMIC DNA]</scope>
    <source>
        <strain evidence="7 8">NPDC000632</strain>
    </source>
</reference>
<evidence type="ECO:0000313" key="8">
    <source>
        <dbReference type="Proteomes" id="UP001490330"/>
    </source>
</evidence>
<comment type="subcellular location">
    <subcellularLocation>
        <location evidence="1">Cell septum</location>
    </subcellularLocation>
</comment>
<dbReference type="Gene3D" id="2.30.31.20">
    <property type="entry name" value="Sporulation-specific cell division protein SsgB"/>
    <property type="match status" value="1"/>
</dbReference>
<evidence type="ECO:0000256" key="4">
    <source>
        <dbReference type="ARBA" id="ARBA00022969"/>
    </source>
</evidence>